<dbReference type="Proteomes" id="UP000546200">
    <property type="component" value="Unassembled WGS sequence"/>
</dbReference>
<sequence>MDCPIDYKRLIYTSCIRGSLSDGDVAAIFAASRRNNGLDGVTGILLIENRRFLQVLEGPAESVDLTFERIRADERHRDVVVLDEQCEAERIFADWAMAGWPGERPANAVEKLGRLLRHAPAEVARYFPSLNVPQPV</sequence>
<dbReference type="PROSITE" id="PS50925">
    <property type="entry name" value="BLUF"/>
    <property type="match status" value="1"/>
</dbReference>
<proteinExistence type="predicted"/>
<evidence type="ECO:0000313" key="3">
    <source>
        <dbReference type="Proteomes" id="UP000546200"/>
    </source>
</evidence>
<dbReference type="SUPFAM" id="SSF54975">
    <property type="entry name" value="Acylphosphatase/BLUF domain-like"/>
    <property type="match status" value="1"/>
</dbReference>
<comment type="caution">
    <text evidence="2">The sequence shown here is derived from an EMBL/GenBank/DDBJ whole genome shotgun (WGS) entry which is preliminary data.</text>
</comment>
<keyword evidence="3" id="KW-1185">Reference proteome</keyword>
<evidence type="ECO:0000259" key="1">
    <source>
        <dbReference type="PROSITE" id="PS50925"/>
    </source>
</evidence>
<reference evidence="2 3" key="1">
    <citation type="submission" date="2020-08" db="EMBL/GenBank/DDBJ databases">
        <title>Genomic Encyclopedia of Type Strains, Phase IV (KMG-IV): sequencing the most valuable type-strain genomes for metagenomic binning, comparative biology and taxonomic classification.</title>
        <authorList>
            <person name="Goeker M."/>
        </authorList>
    </citation>
    <scope>NUCLEOTIDE SEQUENCE [LARGE SCALE GENOMIC DNA]</scope>
    <source>
        <strain evidence="2 3">DSM 100044</strain>
    </source>
</reference>
<dbReference type="EMBL" id="JACIJK010000001">
    <property type="protein sequence ID" value="MBB5713198.1"/>
    <property type="molecule type" value="Genomic_DNA"/>
</dbReference>
<evidence type="ECO:0000313" key="2">
    <source>
        <dbReference type="EMBL" id="MBB5713198.1"/>
    </source>
</evidence>
<accession>A0A7W9EU77</accession>
<dbReference type="GO" id="GO:0071949">
    <property type="term" value="F:FAD binding"/>
    <property type="evidence" value="ECO:0007669"/>
    <property type="project" value="InterPro"/>
</dbReference>
<dbReference type="GO" id="GO:0009882">
    <property type="term" value="F:blue light photoreceptor activity"/>
    <property type="evidence" value="ECO:0007669"/>
    <property type="project" value="InterPro"/>
</dbReference>
<name>A0A7W9EU77_9SPHN</name>
<dbReference type="SMART" id="SM01034">
    <property type="entry name" value="BLUF"/>
    <property type="match status" value="1"/>
</dbReference>
<feature type="domain" description="BLUF" evidence="1">
    <location>
        <begin position="7"/>
        <end position="98"/>
    </location>
</feature>
<protein>
    <recommendedName>
        <fullName evidence="1">BLUF domain-containing protein</fullName>
    </recommendedName>
</protein>
<organism evidence="2 3">
    <name type="scientific">Sphingomonas aerophila</name>
    <dbReference type="NCBI Taxonomy" id="1344948"/>
    <lineage>
        <taxon>Bacteria</taxon>
        <taxon>Pseudomonadati</taxon>
        <taxon>Pseudomonadota</taxon>
        <taxon>Alphaproteobacteria</taxon>
        <taxon>Sphingomonadales</taxon>
        <taxon>Sphingomonadaceae</taxon>
        <taxon>Sphingomonas</taxon>
    </lineage>
</organism>
<dbReference type="InterPro" id="IPR036046">
    <property type="entry name" value="Acylphosphatase-like_dom_sf"/>
</dbReference>
<dbReference type="AlphaFoldDB" id="A0A7W9EU77"/>
<gene>
    <name evidence="2" type="ORF">FHS94_000017</name>
</gene>
<dbReference type="Gene3D" id="3.30.70.100">
    <property type="match status" value="1"/>
</dbReference>
<dbReference type="InterPro" id="IPR007024">
    <property type="entry name" value="BLUF_domain"/>
</dbReference>
<dbReference type="RefSeq" id="WP_184053029.1">
    <property type="nucleotide sequence ID" value="NZ_JACIJK010000001.1"/>
</dbReference>
<dbReference type="Pfam" id="PF04940">
    <property type="entry name" value="BLUF"/>
    <property type="match status" value="1"/>
</dbReference>